<keyword evidence="9 12" id="KW-0573">Peptidoglycan synthesis</keyword>
<dbReference type="GO" id="GO:0008360">
    <property type="term" value="P:regulation of cell shape"/>
    <property type="evidence" value="ECO:0007669"/>
    <property type="project" value="UniProtKB-KW"/>
</dbReference>
<reference evidence="17 18" key="1">
    <citation type="submission" date="2016-11" db="EMBL/GenBank/DDBJ databases">
        <authorList>
            <person name="Jaros S."/>
            <person name="Januszkiewicz K."/>
            <person name="Wedrychowicz H."/>
        </authorList>
    </citation>
    <scope>NUCLEOTIDE SEQUENCE [LARGE SCALE GENOMIC DNA]</scope>
    <source>
        <strain evidence="17 18">DSM 15930</strain>
    </source>
</reference>
<comment type="catalytic activity">
    <reaction evidence="12">
        <text>UDP-N-acetyl-alpha-D-muramoyl-L-alanyl-D-glutamate + meso-2,6-diaminopimelate + ATP = UDP-N-acetyl-alpha-D-muramoyl-L-alanyl-gamma-D-glutamyl-meso-2,6-diaminopimelate + ADP + phosphate + H(+)</text>
        <dbReference type="Rhea" id="RHEA:23676"/>
        <dbReference type="ChEBI" id="CHEBI:15378"/>
        <dbReference type="ChEBI" id="CHEBI:30616"/>
        <dbReference type="ChEBI" id="CHEBI:43474"/>
        <dbReference type="ChEBI" id="CHEBI:57791"/>
        <dbReference type="ChEBI" id="CHEBI:83900"/>
        <dbReference type="ChEBI" id="CHEBI:83905"/>
        <dbReference type="ChEBI" id="CHEBI:456216"/>
        <dbReference type="EC" id="6.3.2.13"/>
    </reaction>
</comment>
<dbReference type="GO" id="GO:0005737">
    <property type="term" value="C:cytoplasm"/>
    <property type="evidence" value="ECO:0007669"/>
    <property type="project" value="UniProtKB-SubCell"/>
</dbReference>
<dbReference type="GO" id="GO:0009252">
    <property type="term" value="P:peptidoglycan biosynthetic process"/>
    <property type="evidence" value="ECO:0007669"/>
    <property type="project" value="UniProtKB-UniRule"/>
</dbReference>
<comment type="PTM">
    <text evidence="12">Carboxylation is probably crucial for Mg(2+) binding and, consequently, for the gamma-phosphate positioning of ATP.</text>
</comment>
<dbReference type="UniPathway" id="UPA00219"/>
<keyword evidence="3 12" id="KW-0963">Cytoplasm</keyword>
<feature type="domain" description="Mur ligase C-terminal" evidence="15">
    <location>
        <begin position="331"/>
        <end position="458"/>
    </location>
</feature>
<comment type="pathway">
    <text evidence="1 12 13">Cell wall biogenesis; peptidoglycan biosynthesis.</text>
</comment>
<dbReference type="PROSITE" id="PS01011">
    <property type="entry name" value="FOLYLPOLYGLU_SYNT_1"/>
    <property type="match status" value="1"/>
</dbReference>
<dbReference type="GO" id="GO:0071555">
    <property type="term" value="P:cell wall organization"/>
    <property type="evidence" value="ECO:0007669"/>
    <property type="project" value="UniProtKB-KW"/>
</dbReference>
<dbReference type="Gene3D" id="3.90.190.20">
    <property type="entry name" value="Mur ligase, C-terminal domain"/>
    <property type="match status" value="1"/>
</dbReference>
<feature type="domain" description="Mur ligase N-terminal catalytic" evidence="14">
    <location>
        <begin position="26"/>
        <end position="92"/>
    </location>
</feature>
<feature type="binding site" evidence="12">
    <location>
        <begin position="152"/>
        <end position="153"/>
    </location>
    <ligand>
        <name>UDP-N-acetyl-alpha-D-muramoyl-L-alanyl-D-glutamate</name>
        <dbReference type="ChEBI" id="CHEBI:83900"/>
    </ligand>
</feature>
<dbReference type="EC" id="6.3.2.13" evidence="12"/>
<feature type="binding site" evidence="12">
    <location>
        <position position="380"/>
    </location>
    <ligand>
        <name>meso-2,6-diaminopimelate</name>
        <dbReference type="ChEBI" id="CHEBI:57791"/>
    </ligand>
</feature>
<dbReference type="Gene3D" id="3.40.1390.10">
    <property type="entry name" value="MurE/MurF, N-terminal domain"/>
    <property type="match status" value="1"/>
</dbReference>
<keyword evidence="10 12" id="KW-0131">Cell cycle</keyword>
<dbReference type="InterPro" id="IPR005761">
    <property type="entry name" value="UDP-N-AcMur-Glu-dNH2Pim_ligase"/>
</dbReference>
<keyword evidence="5 12" id="KW-0132">Cell division</keyword>
<feature type="binding site" evidence="12">
    <location>
        <begin position="110"/>
        <end position="116"/>
    </location>
    <ligand>
        <name>ATP</name>
        <dbReference type="ChEBI" id="CHEBI:30616"/>
    </ligand>
</feature>
<feature type="modified residue" description="N6-carboxylysine" evidence="12">
    <location>
        <position position="221"/>
    </location>
</feature>
<sequence>MQLRKLLEQVDYKVLKGKLDLSVTDVIYDSRKVKKDVAFLCISGTAVDAHRFIPDAVAKGASVIVVQKMIEVEGNVTVIQVESTRKALALMSASLFDYPAKKMITIGLTGTKGKTTTTYMIQKMLEEAGKKVGVIGTIGAVINGAKVKTENTTPESYELHSLFNEMVEAGCEYVVMEVSSQGLKMDRVAGIEFDYGVFTNFSADHIGPTEHADMEEYLYCKSLLFKQCKVGIINKDDDYYVGVLEGHTCEVQTFGFSEGADLRASNIDFLMMHGHLGISFDVEGKLNAHVKTNIPGRFSSYNSMVALLVGINIGLSKEVMLDALSNITVRGRAEIVKVSDEFIVMIDYAHNAVSVESLLTTVSEYNPKRIICVYGCGGNRSKLRRYDMGELCGKMADLSILTCDNPRDEEVSDINDDIKVGLARSGGNYMEIEDRTEAIHYALDHARTGDIIILIGKGHEEYQEIKGVKHYYNEREVIEEYANNRTFALK</sequence>
<feature type="short sequence motif" description="Meso-diaminopimelate recognition motif" evidence="12">
    <location>
        <begin position="404"/>
        <end position="407"/>
    </location>
</feature>
<evidence type="ECO:0000256" key="6">
    <source>
        <dbReference type="ARBA" id="ARBA00022741"/>
    </source>
</evidence>
<evidence type="ECO:0000256" key="8">
    <source>
        <dbReference type="ARBA" id="ARBA00022960"/>
    </source>
</evidence>
<evidence type="ECO:0000256" key="11">
    <source>
        <dbReference type="ARBA" id="ARBA00023316"/>
    </source>
</evidence>
<dbReference type="Gene3D" id="3.40.1190.10">
    <property type="entry name" value="Mur-like, catalytic domain"/>
    <property type="match status" value="1"/>
</dbReference>
<dbReference type="AlphaFoldDB" id="A0A1M7F015"/>
<feature type="binding site" evidence="12">
    <location>
        <position position="179"/>
    </location>
    <ligand>
        <name>UDP-N-acetyl-alpha-D-muramoyl-L-alanyl-D-glutamate</name>
        <dbReference type="ChEBI" id="CHEBI:83900"/>
    </ligand>
</feature>
<feature type="binding site" evidence="12">
    <location>
        <position position="456"/>
    </location>
    <ligand>
        <name>meso-2,6-diaminopimelate</name>
        <dbReference type="ChEBI" id="CHEBI:57791"/>
    </ligand>
</feature>
<dbReference type="InterPro" id="IPR036615">
    <property type="entry name" value="Mur_ligase_C_dom_sf"/>
</dbReference>
<organism evidence="17 18">
    <name type="scientific">Anaerosporobacter mobilis DSM 15930</name>
    <dbReference type="NCBI Taxonomy" id="1120996"/>
    <lineage>
        <taxon>Bacteria</taxon>
        <taxon>Bacillati</taxon>
        <taxon>Bacillota</taxon>
        <taxon>Clostridia</taxon>
        <taxon>Lachnospirales</taxon>
        <taxon>Lachnospiraceae</taxon>
        <taxon>Anaerosporobacter</taxon>
    </lineage>
</organism>
<evidence type="ECO:0000259" key="15">
    <source>
        <dbReference type="Pfam" id="PF02875"/>
    </source>
</evidence>
<evidence type="ECO:0000256" key="4">
    <source>
        <dbReference type="ARBA" id="ARBA00022598"/>
    </source>
</evidence>
<keyword evidence="6 12" id="KW-0547">Nucleotide-binding</keyword>
<dbReference type="EMBL" id="FRCP01000005">
    <property type="protein sequence ID" value="SHL97385.1"/>
    <property type="molecule type" value="Genomic_DNA"/>
</dbReference>
<evidence type="ECO:0000256" key="3">
    <source>
        <dbReference type="ARBA" id="ARBA00022490"/>
    </source>
</evidence>
<keyword evidence="12" id="KW-0460">Magnesium</keyword>
<evidence type="ECO:0000256" key="12">
    <source>
        <dbReference type="HAMAP-Rule" id="MF_00208"/>
    </source>
</evidence>
<dbReference type="InterPro" id="IPR004101">
    <property type="entry name" value="Mur_ligase_C"/>
</dbReference>
<dbReference type="SUPFAM" id="SSF53623">
    <property type="entry name" value="MurD-like peptide ligases, catalytic domain"/>
    <property type="match status" value="1"/>
</dbReference>
<dbReference type="HAMAP" id="MF_00208">
    <property type="entry name" value="MurE"/>
    <property type="match status" value="1"/>
</dbReference>
<name>A0A1M7F015_9FIRM</name>
<protein>
    <recommendedName>
        <fullName evidence="12">UDP-N-acetylmuramoyl-L-alanyl-D-glutamate--2,6-diaminopimelate ligase</fullName>
        <ecNumber evidence="12">6.3.2.13</ecNumber>
    </recommendedName>
    <alternativeName>
        <fullName evidence="12">Meso-A2pm-adding enzyme</fullName>
    </alternativeName>
    <alternativeName>
        <fullName evidence="12">Meso-diaminopimelate-adding enzyme</fullName>
    </alternativeName>
    <alternativeName>
        <fullName evidence="12">UDP-MurNAc-L-Ala-D-Glu:meso-diaminopimelate ligase</fullName>
    </alternativeName>
    <alternativeName>
        <fullName evidence="12">UDP-MurNAc-tripeptide synthetase</fullName>
    </alternativeName>
    <alternativeName>
        <fullName evidence="12">UDP-N-acetylmuramyl-tripeptide synthetase</fullName>
    </alternativeName>
</protein>
<gene>
    <name evidence="12" type="primary">murE</name>
    <name evidence="17" type="ORF">SAMN02746066_00317</name>
</gene>
<dbReference type="RefSeq" id="WP_073282556.1">
    <property type="nucleotide sequence ID" value="NZ_FRCP01000005.1"/>
</dbReference>
<dbReference type="GO" id="GO:0005524">
    <property type="term" value="F:ATP binding"/>
    <property type="evidence" value="ECO:0007669"/>
    <property type="project" value="UniProtKB-UniRule"/>
</dbReference>
<feature type="domain" description="Mur ligase central" evidence="16">
    <location>
        <begin position="109"/>
        <end position="309"/>
    </location>
</feature>
<dbReference type="PANTHER" id="PTHR23135:SF4">
    <property type="entry name" value="UDP-N-ACETYLMURAMOYL-L-ALANYL-D-GLUTAMATE--2,6-DIAMINOPIMELATE LIGASE MURE HOMOLOG, CHLOROPLASTIC"/>
    <property type="match status" value="1"/>
</dbReference>
<evidence type="ECO:0000256" key="9">
    <source>
        <dbReference type="ARBA" id="ARBA00022984"/>
    </source>
</evidence>
<comment type="function">
    <text evidence="12">Catalyzes the addition of meso-diaminopimelic acid to the nucleotide precursor UDP-N-acetylmuramoyl-L-alanyl-D-glutamate (UMAG) in the biosynthesis of bacterial cell-wall peptidoglycan.</text>
</comment>
<dbReference type="STRING" id="1120996.SAMN02746066_00317"/>
<evidence type="ECO:0000256" key="1">
    <source>
        <dbReference type="ARBA" id="ARBA00004752"/>
    </source>
</evidence>
<keyword evidence="4 12" id="KW-0436">Ligase</keyword>
<evidence type="ECO:0000259" key="14">
    <source>
        <dbReference type="Pfam" id="PF01225"/>
    </source>
</evidence>
<evidence type="ECO:0000256" key="5">
    <source>
        <dbReference type="ARBA" id="ARBA00022618"/>
    </source>
</evidence>
<evidence type="ECO:0000259" key="16">
    <source>
        <dbReference type="Pfam" id="PF08245"/>
    </source>
</evidence>
<dbReference type="GO" id="GO:0051301">
    <property type="term" value="P:cell division"/>
    <property type="evidence" value="ECO:0007669"/>
    <property type="project" value="UniProtKB-KW"/>
</dbReference>
<dbReference type="GO" id="GO:0000287">
    <property type="term" value="F:magnesium ion binding"/>
    <property type="evidence" value="ECO:0007669"/>
    <property type="project" value="UniProtKB-UniRule"/>
</dbReference>
<evidence type="ECO:0000313" key="18">
    <source>
        <dbReference type="Proteomes" id="UP000184038"/>
    </source>
</evidence>
<dbReference type="SUPFAM" id="SSF63418">
    <property type="entry name" value="MurE/MurF N-terminal domain"/>
    <property type="match status" value="1"/>
</dbReference>
<keyword evidence="8 12" id="KW-0133">Cell shape</keyword>
<dbReference type="InterPro" id="IPR000713">
    <property type="entry name" value="Mur_ligase_N"/>
</dbReference>
<feature type="binding site" evidence="12">
    <location>
        <position position="460"/>
    </location>
    <ligand>
        <name>meso-2,6-diaminopimelate</name>
        <dbReference type="ChEBI" id="CHEBI:57791"/>
    </ligand>
</feature>
<dbReference type="NCBIfam" id="TIGR01085">
    <property type="entry name" value="murE"/>
    <property type="match status" value="1"/>
</dbReference>
<dbReference type="Pfam" id="PF02875">
    <property type="entry name" value="Mur_ligase_C"/>
    <property type="match status" value="1"/>
</dbReference>
<evidence type="ECO:0000313" key="17">
    <source>
        <dbReference type="EMBL" id="SHL97385.1"/>
    </source>
</evidence>
<dbReference type="InterPro" id="IPR013221">
    <property type="entry name" value="Mur_ligase_cen"/>
</dbReference>
<dbReference type="PANTHER" id="PTHR23135">
    <property type="entry name" value="MUR LIGASE FAMILY MEMBER"/>
    <property type="match status" value="1"/>
</dbReference>
<evidence type="ECO:0000256" key="13">
    <source>
        <dbReference type="RuleBase" id="RU004135"/>
    </source>
</evidence>
<feature type="binding site" evidence="12">
    <location>
        <position position="30"/>
    </location>
    <ligand>
        <name>UDP-N-acetyl-alpha-D-muramoyl-L-alanyl-D-glutamate</name>
        <dbReference type="ChEBI" id="CHEBI:83900"/>
    </ligand>
</feature>
<comment type="similarity">
    <text evidence="2 12">Belongs to the MurCDEF family. MurE subfamily.</text>
</comment>
<accession>A0A1M7F015</accession>
<dbReference type="OrthoDB" id="9800958at2"/>
<feature type="binding site" evidence="12">
    <location>
        <begin position="404"/>
        <end position="407"/>
    </location>
    <ligand>
        <name>meso-2,6-diaminopimelate</name>
        <dbReference type="ChEBI" id="CHEBI:57791"/>
    </ligand>
</feature>
<proteinExistence type="inferred from homology"/>
<comment type="subcellular location">
    <subcellularLocation>
        <location evidence="12 13">Cytoplasm</location>
    </subcellularLocation>
</comment>
<evidence type="ECO:0000256" key="7">
    <source>
        <dbReference type="ARBA" id="ARBA00022840"/>
    </source>
</evidence>
<dbReference type="Pfam" id="PF08245">
    <property type="entry name" value="Mur_ligase_M"/>
    <property type="match status" value="1"/>
</dbReference>
<dbReference type="Pfam" id="PF01225">
    <property type="entry name" value="Mur_ligase"/>
    <property type="match status" value="1"/>
</dbReference>
<dbReference type="GO" id="GO:0008765">
    <property type="term" value="F:UDP-N-acetylmuramoylalanyl-D-glutamate-2,6-diaminopimelate ligase activity"/>
    <property type="evidence" value="ECO:0007669"/>
    <property type="project" value="UniProtKB-UniRule"/>
</dbReference>
<comment type="caution">
    <text evidence="12">Lacks conserved residue(s) required for the propagation of feature annotation.</text>
</comment>
<dbReference type="NCBIfam" id="NF001126">
    <property type="entry name" value="PRK00139.1-4"/>
    <property type="match status" value="1"/>
</dbReference>
<feature type="binding site" evidence="12">
    <location>
        <position position="151"/>
    </location>
    <ligand>
        <name>UDP-N-acetyl-alpha-D-muramoyl-L-alanyl-D-glutamate</name>
        <dbReference type="ChEBI" id="CHEBI:83900"/>
    </ligand>
</feature>
<keyword evidence="7 12" id="KW-0067">ATP-binding</keyword>
<dbReference type="InterPro" id="IPR035911">
    <property type="entry name" value="MurE/MurF_N"/>
</dbReference>
<dbReference type="InterPro" id="IPR018109">
    <property type="entry name" value="Folylpolyglutamate_synth_CS"/>
</dbReference>
<evidence type="ECO:0000256" key="10">
    <source>
        <dbReference type="ARBA" id="ARBA00023306"/>
    </source>
</evidence>
<keyword evidence="18" id="KW-1185">Reference proteome</keyword>
<dbReference type="SUPFAM" id="SSF53244">
    <property type="entry name" value="MurD-like peptide ligases, peptide-binding domain"/>
    <property type="match status" value="1"/>
</dbReference>
<dbReference type="GO" id="GO:0004326">
    <property type="term" value="F:tetrahydrofolylpolyglutamate synthase activity"/>
    <property type="evidence" value="ECO:0007669"/>
    <property type="project" value="InterPro"/>
</dbReference>
<dbReference type="InterPro" id="IPR036565">
    <property type="entry name" value="Mur-like_cat_sf"/>
</dbReference>
<evidence type="ECO:0000256" key="2">
    <source>
        <dbReference type="ARBA" id="ARBA00005898"/>
    </source>
</evidence>
<comment type="cofactor">
    <cofactor evidence="12">
        <name>Mg(2+)</name>
        <dbReference type="ChEBI" id="CHEBI:18420"/>
    </cofactor>
</comment>
<dbReference type="Proteomes" id="UP000184038">
    <property type="component" value="Unassembled WGS sequence"/>
</dbReference>
<feature type="binding site" evidence="12">
    <location>
        <position position="187"/>
    </location>
    <ligand>
        <name>UDP-N-acetyl-alpha-D-muramoyl-L-alanyl-D-glutamate</name>
        <dbReference type="ChEBI" id="CHEBI:83900"/>
    </ligand>
</feature>
<keyword evidence="11 12" id="KW-0961">Cell wall biogenesis/degradation</keyword>